<keyword evidence="2" id="KW-0732">Signal</keyword>
<feature type="non-terminal residue" evidence="3">
    <location>
        <position position="1"/>
    </location>
</feature>
<dbReference type="AlphaFoldDB" id="A0AAN5HXT7"/>
<reference evidence="4" key="1">
    <citation type="submission" date="2022-10" db="EMBL/GenBank/DDBJ databases">
        <title>Genome assembly of Pristionchus species.</title>
        <authorList>
            <person name="Yoshida K."/>
            <person name="Sommer R.J."/>
        </authorList>
    </citation>
    <scope>NUCLEOTIDE SEQUENCE [LARGE SCALE GENOMIC DNA]</scope>
    <source>
        <strain evidence="4">RS5460</strain>
    </source>
</reference>
<keyword evidence="4" id="KW-1185">Reference proteome</keyword>
<evidence type="ECO:0000313" key="4">
    <source>
        <dbReference type="Proteomes" id="UP001328107"/>
    </source>
</evidence>
<protein>
    <submittedName>
        <fullName evidence="3">Uncharacterized protein</fullName>
    </submittedName>
</protein>
<sequence length="70" mass="7579">RPWYSLFFFSFLPTSSLLMAKGEDGAIAVTHGTVGADGREYQPGMAALRPAPCRRSTRGEDGIEDGEESD</sequence>
<dbReference type="Proteomes" id="UP001328107">
    <property type="component" value="Unassembled WGS sequence"/>
</dbReference>
<dbReference type="EMBL" id="BTRK01000004">
    <property type="protein sequence ID" value="GMR45103.1"/>
    <property type="molecule type" value="Genomic_DNA"/>
</dbReference>
<gene>
    <name evidence="3" type="ORF">PMAYCL1PPCAC_15298</name>
</gene>
<evidence type="ECO:0000256" key="2">
    <source>
        <dbReference type="SAM" id="SignalP"/>
    </source>
</evidence>
<comment type="caution">
    <text evidence="3">The sequence shown here is derived from an EMBL/GenBank/DDBJ whole genome shotgun (WGS) entry which is preliminary data.</text>
</comment>
<name>A0AAN5HXT7_9BILA</name>
<accession>A0AAN5HXT7</accession>
<evidence type="ECO:0000313" key="3">
    <source>
        <dbReference type="EMBL" id="GMR45103.1"/>
    </source>
</evidence>
<organism evidence="3 4">
    <name type="scientific">Pristionchus mayeri</name>
    <dbReference type="NCBI Taxonomy" id="1317129"/>
    <lineage>
        <taxon>Eukaryota</taxon>
        <taxon>Metazoa</taxon>
        <taxon>Ecdysozoa</taxon>
        <taxon>Nematoda</taxon>
        <taxon>Chromadorea</taxon>
        <taxon>Rhabditida</taxon>
        <taxon>Rhabditina</taxon>
        <taxon>Diplogasteromorpha</taxon>
        <taxon>Diplogasteroidea</taxon>
        <taxon>Neodiplogasteridae</taxon>
        <taxon>Pristionchus</taxon>
    </lineage>
</organism>
<proteinExistence type="predicted"/>
<feature type="region of interest" description="Disordered" evidence="1">
    <location>
        <begin position="49"/>
        <end position="70"/>
    </location>
</feature>
<evidence type="ECO:0000256" key="1">
    <source>
        <dbReference type="SAM" id="MobiDB-lite"/>
    </source>
</evidence>
<feature type="signal peptide" evidence="2">
    <location>
        <begin position="1"/>
        <end position="22"/>
    </location>
</feature>
<feature type="chain" id="PRO_5042824498" evidence="2">
    <location>
        <begin position="23"/>
        <end position="70"/>
    </location>
</feature>